<sequence length="211" mass="24066">MEHQERFPTNKALLFPIRFVFVSLLFFLCLSCGKETVKQGDKDLSEDQNHFLLYKGKPFNGFYVAENAVLAETYETEFYKGVPHGSYTVKSFSGVLLESRHIRYGQKHGTQTLYFPSGQIRQSSEYEMGVPVGEHFEYFDNGQLATYQTFFPSGKPKVVKKWNKRGQIYLNQVFLESGESFGRPGSKLCDPIPEETVNQTGINSPNTTTKL</sequence>
<keyword evidence="2" id="KW-1133">Transmembrane helix</keyword>
<feature type="region of interest" description="Disordered" evidence="1">
    <location>
        <begin position="189"/>
        <end position="211"/>
    </location>
</feature>
<keyword evidence="4" id="KW-1185">Reference proteome</keyword>
<name>A0ABT3M0Y0_9LEPT</name>
<dbReference type="Proteomes" id="UP001209737">
    <property type="component" value="Unassembled WGS sequence"/>
</dbReference>
<evidence type="ECO:0000313" key="3">
    <source>
        <dbReference type="EMBL" id="MCW7463633.1"/>
    </source>
</evidence>
<dbReference type="SUPFAM" id="SSF82185">
    <property type="entry name" value="Histone H3 K4-specific methyltransferase SET7/9 N-terminal domain"/>
    <property type="match status" value="1"/>
</dbReference>
<proteinExistence type="predicted"/>
<dbReference type="EMBL" id="JAMQPV010000003">
    <property type="protein sequence ID" value="MCW7463633.1"/>
    <property type="molecule type" value="Genomic_DNA"/>
</dbReference>
<organism evidence="3 4">
    <name type="scientific">Leptospira limi</name>
    <dbReference type="NCBI Taxonomy" id="2950023"/>
    <lineage>
        <taxon>Bacteria</taxon>
        <taxon>Pseudomonadati</taxon>
        <taxon>Spirochaetota</taxon>
        <taxon>Spirochaetia</taxon>
        <taxon>Leptospirales</taxon>
        <taxon>Leptospiraceae</taxon>
        <taxon>Leptospira</taxon>
    </lineage>
</organism>
<dbReference type="InterPro" id="IPR011652">
    <property type="entry name" value="MORN_2"/>
</dbReference>
<feature type="transmembrane region" description="Helical" evidence="2">
    <location>
        <begin position="12"/>
        <end position="32"/>
    </location>
</feature>
<evidence type="ECO:0000313" key="4">
    <source>
        <dbReference type="Proteomes" id="UP001209737"/>
    </source>
</evidence>
<comment type="caution">
    <text evidence="3">The sequence shown here is derived from an EMBL/GenBank/DDBJ whole genome shotgun (WGS) entry which is preliminary data.</text>
</comment>
<protein>
    <recommendedName>
        <fullName evidence="5">Toxin-antitoxin system YwqK family antitoxin</fullName>
    </recommendedName>
</protein>
<evidence type="ECO:0000256" key="2">
    <source>
        <dbReference type="SAM" id="Phobius"/>
    </source>
</evidence>
<gene>
    <name evidence="3" type="ORF">ND812_16155</name>
</gene>
<evidence type="ECO:0000256" key="1">
    <source>
        <dbReference type="SAM" id="MobiDB-lite"/>
    </source>
</evidence>
<dbReference type="Gene3D" id="2.20.110.10">
    <property type="entry name" value="Histone H3 K4-specific methyltransferase SET7/9 N-terminal domain"/>
    <property type="match status" value="1"/>
</dbReference>
<feature type="compositionally biased region" description="Polar residues" evidence="1">
    <location>
        <begin position="196"/>
        <end position="211"/>
    </location>
</feature>
<keyword evidence="2" id="KW-0472">Membrane</keyword>
<dbReference type="RefSeq" id="WP_265376386.1">
    <property type="nucleotide sequence ID" value="NZ_JAMQPV010000003.1"/>
</dbReference>
<keyword evidence="2" id="KW-0812">Transmembrane</keyword>
<accession>A0ABT3M0Y0</accession>
<dbReference type="Pfam" id="PF07661">
    <property type="entry name" value="MORN_2"/>
    <property type="match status" value="2"/>
</dbReference>
<evidence type="ECO:0008006" key="5">
    <source>
        <dbReference type="Google" id="ProtNLM"/>
    </source>
</evidence>
<reference evidence="3 4" key="1">
    <citation type="submission" date="2022-06" db="EMBL/GenBank/DDBJ databases">
        <title>Leptospira isolates from biofilms formed at urban environments.</title>
        <authorList>
            <person name="Ribeiro P.S."/>
            <person name="Sousa T."/>
            <person name="Carvalho N."/>
            <person name="Aburjaile F."/>
            <person name="Neves F."/>
            <person name="Oliveira D."/>
            <person name="Blanco L."/>
            <person name="Lima J."/>
            <person name="Costa F."/>
            <person name="Brenig B."/>
            <person name="Soares S."/>
            <person name="Ramos R."/>
            <person name="Goes-Neto A."/>
            <person name="Matiuzzi M."/>
            <person name="Azevedo V."/>
            <person name="Ristow P."/>
        </authorList>
    </citation>
    <scope>NUCLEOTIDE SEQUENCE [LARGE SCALE GENOMIC DNA]</scope>
    <source>
        <strain evidence="3 4">VSF25</strain>
    </source>
</reference>